<dbReference type="SUPFAM" id="SSF52029">
    <property type="entry name" value="GroEL apical domain-like"/>
    <property type="match status" value="1"/>
</dbReference>
<dbReference type="InterPro" id="IPR027410">
    <property type="entry name" value="TCP-1-like_intermed_sf"/>
</dbReference>
<feature type="region of interest" description="Disordered" evidence="6">
    <location>
        <begin position="45"/>
        <end position="67"/>
    </location>
</feature>
<dbReference type="AlphaFoldDB" id="A0AAW0MDK6"/>
<dbReference type="PANTHER" id="PTHR11353">
    <property type="entry name" value="CHAPERONIN"/>
    <property type="match status" value="1"/>
</dbReference>
<dbReference type="GO" id="GO:0005524">
    <property type="term" value="F:ATP binding"/>
    <property type="evidence" value="ECO:0007669"/>
    <property type="project" value="UniProtKB-KW"/>
</dbReference>
<evidence type="ECO:0000256" key="6">
    <source>
        <dbReference type="SAM" id="MobiDB-lite"/>
    </source>
</evidence>
<protein>
    <recommendedName>
        <fullName evidence="5">CCT-gamma</fullName>
    </recommendedName>
</protein>
<sequence>MKYVLANDRNPSRCMSALHQSCTWFLIYKLYAVPTKTTRRIDDRLGSTLSGEGKHHSHPPSPQTDNNRIARYNYTLHNNYTHTHKTDNNRIARYNYTLYYTQLHTTTHNYTLYYTQPHTTTHNHTQLHNACGARIVSRTDELRCVWRSYREPHRRAAACGARIVSRTDELREDDIGLGAGLFEVKKIGDEYFTFITECKDPKACTILLRGASKEILAEVERNLQDAMQVCRNVVWSLLFCLVVALWRWPCPNALEVIPRTLIQNCGASTIRVLTSLRAKHASDGGSSWGVNGETGTICDMTTLGIWEPLAVKAQTYKTAMETAILLLRIDDIVSGHKKKDKDEQTEERGPSEVCGGTAGGAVSLVLLYMYRSAGALSLLSRTGEGEEERLCVT</sequence>
<comment type="similarity">
    <text evidence="1">Belongs to the TCP-1 chaperonin family.</text>
</comment>
<evidence type="ECO:0000256" key="3">
    <source>
        <dbReference type="ARBA" id="ARBA00022840"/>
    </source>
</evidence>
<dbReference type="Proteomes" id="UP001460270">
    <property type="component" value="Unassembled WGS sequence"/>
</dbReference>
<accession>A0AAW0MDK6</accession>
<dbReference type="SUPFAM" id="SSF48592">
    <property type="entry name" value="GroEL equatorial domain-like"/>
    <property type="match status" value="1"/>
</dbReference>
<comment type="caution">
    <text evidence="7">The sequence shown here is derived from an EMBL/GenBank/DDBJ whole genome shotgun (WGS) entry which is preliminary data.</text>
</comment>
<evidence type="ECO:0000256" key="1">
    <source>
        <dbReference type="ARBA" id="ARBA00008020"/>
    </source>
</evidence>
<dbReference type="EMBL" id="JBBPFD010000659">
    <property type="protein sequence ID" value="KAK7878002.1"/>
    <property type="molecule type" value="Genomic_DNA"/>
</dbReference>
<keyword evidence="4" id="KW-0143">Chaperone</keyword>
<keyword evidence="8" id="KW-1185">Reference proteome</keyword>
<evidence type="ECO:0000313" key="8">
    <source>
        <dbReference type="Proteomes" id="UP001460270"/>
    </source>
</evidence>
<reference evidence="8" key="1">
    <citation type="submission" date="2024-04" db="EMBL/GenBank/DDBJ databases">
        <title>Salinicola lusitanus LLJ914,a marine bacterium isolated from the Okinawa Trough.</title>
        <authorList>
            <person name="Li J."/>
        </authorList>
    </citation>
    <scope>NUCLEOTIDE SEQUENCE [LARGE SCALE GENOMIC DNA]</scope>
</reference>
<evidence type="ECO:0000256" key="2">
    <source>
        <dbReference type="ARBA" id="ARBA00022741"/>
    </source>
</evidence>
<dbReference type="SUPFAM" id="SSF54849">
    <property type="entry name" value="GroEL-intermediate domain like"/>
    <property type="match status" value="1"/>
</dbReference>
<dbReference type="InterPro" id="IPR002423">
    <property type="entry name" value="Cpn60/GroEL/TCP-1"/>
</dbReference>
<dbReference type="GO" id="GO:0140662">
    <property type="term" value="F:ATP-dependent protein folding chaperone"/>
    <property type="evidence" value="ECO:0007669"/>
    <property type="project" value="InterPro"/>
</dbReference>
<dbReference type="InterPro" id="IPR017998">
    <property type="entry name" value="Chaperone_TCP-1"/>
</dbReference>
<gene>
    <name evidence="7" type="ORF">WMY93_031348</name>
</gene>
<evidence type="ECO:0000256" key="5">
    <source>
        <dbReference type="ARBA" id="ARBA00031286"/>
    </source>
</evidence>
<evidence type="ECO:0000256" key="4">
    <source>
        <dbReference type="ARBA" id="ARBA00023186"/>
    </source>
</evidence>
<organism evidence="7 8">
    <name type="scientific">Mugilogobius chulae</name>
    <name type="common">yellowstripe goby</name>
    <dbReference type="NCBI Taxonomy" id="88201"/>
    <lineage>
        <taxon>Eukaryota</taxon>
        <taxon>Metazoa</taxon>
        <taxon>Chordata</taxon>
        <taxon>Craniata</taxon>
        <taxon>Vertebrata</taxon>
        <taxon>Euteleostomi</taxon>
        <taxon>Actinopterygii</taxon>
        <taxon>Neopterygii</taxon>
        <taxon>Teleostei</taxon>
        <taxon>Neoteleostei</taxon>
        <taxon>Acanthomorphata</taxon>
        <taxon>Gobiaria</taxon>
        <taxon>Gobiiformes</taxon>
        <taxon>Gobioidei</taxon>
        <taxon>Gobiidae</taxon>
        <taxon>Gobionellinae</taxon>
        <taxon>Mugilogobius</taxon>
    </lineage>
</organism>
<dbReference type="InterPro" id="IPR027409">
    <property type="entry name" value="GroEL-like_apical_dom_sf"/>
</dbReference>
<dbReference type="Gene3D" id="3.30.260.10">
    <property type="entry name" value="TCP-1-like chaperonin intermediate domain"/>
    <property type="match status" value="1"/>
</dbReference>
<keyword evidence="2" id="KW-0547">Nucleotide-binding</keyword>
<keyword evidence="3" id="KW-0067">ATP-binding</keyword>
<dbReference type="FunFam" id="1.10.560.10:FF:000073">
    <property type="entry name" value="T-complex protein 1 subunit gamma"/>
    <property type="match status" value="1"/>
</dbReference>
<dbReference type="Gene3D" id="3.50.7.10">
    <property type="entry name" value="GroEL"/>
    <property type="match status" value="1"/>
</dbReference>
<name>A0AAW0MDK6_9GOBI</name>
<dbReference type="Pfam" id="PF00118">
    <property type="entry name" value="Cpn60_TCP1"/>
    <property type="match status" value="2"/>
</dbReference>
<dbReference type="InterPro" id="IPR027413">
    <property type="entry name" value="GROEL-like_equatorial_sf"/>
</dbReference>
<evidence type="ECO:0000313" key="7">
    <source>
        <dbReference type="EMBL" id="KAK7878002.1"/>
    </source>
</evidence>
<dbReference type="Gene3D" id="1.10.560.10">
    <property type="entry name" value="GroEL-like equatorial domain"/>
    <property type="match status" value="1"/>
</dbReference>
<proteinExistence type="inferred from homology"/>